<dbReference type="EMBL" id="HG793136">
    <property type="protein sequence ID" value="CRL19855.1"/>
    <property type="molecule type" value="Genomic_DNA"/>
</dbReference>
<sequence>MGRNYVDPFTILPAPDGASPFSVAEGAQAVSKFLHINNMVSRYKIDPSLFGIYPKPFDLE</sequence>
<dbReference type="Proteomes" id="UP000053732">
    <property type="component" value="Unassembled WGS sequence"/>
</dbReference>
<evidence type="ECO:0000313" key="1">
    <source>
        <dbReference type="EMBL" id="CRL19855.1"/>
    </source>
</evidence>
<evidence type="ECO:0000313" key="2">
    <source>
        <dbReference type="Proteomes" id="UP000053732"/>
    </source>
</evidence>
<protein>
    <submittedName>
        <fullName evidence="1">Str. FM013</fullName>
    </submittedName>
</protein>
<keyword evidence="2" id="KW-1185">Reference proteome</keyword>
<proteinExistence type="predicted"/>
<dbReference type="AlphaFoldDB" id="A0A0G4P0L0"/>
<name>A0A0G4P0L0_PENC3</name>
<accession>A0A0G4P0L0</accession>
<organism evidence="1 2">
    <name type="scientific">Penicillium camemberti (strain FM 013)</name>
    <dbReference type="NCBI Taxonomy" id="1429867"/>
    <lineage>
        <taxon>Eukaryota</taxon>
        <taxon>Fungi</taxon>
        <taxon>Dikarya</taxon>
        <taxon>Ascomycota</taxon>
        <taxon>Pezizomycotina</taxon>
        <taxon>Eurotiomycetes</taxon>
        <taxon>Eurotiomycetidae</taxon>
        <taxon>Eurotiales</taxon>
        <taxon>Aspergillaceae</taxon>
        <taxon>Penicillium</taxon>
    </lineage>
</organism>
<reference evidence="1 2" key="1">
    <citation type="journal article" date="2014" name="Nat. Commun.">
        <title>Multiple recent horizontal transfers of a large genomic region in cheese making fungi.</title>
        <authorList>
            <person name="Cheeseman K."/>
            <person name="Ropars J."/>
            <person name="Renault P."/>
            <person name="Dupont J."/>
            <person name="Gouzy J."/>
            <person name="Branca A."/>
            <person name="Abraham A.L."/>
            <person name="Ceppi M."/>
            <person name="Conseiller E."/>
            <person name="Debuchy R."/>
            <person name="Malagnac F."/>
            <person name="Goarin A."/>
            <person name="Silar P."/>
            <person name="Lacoste S."/>
            <person name="Sallet E."/>
            <person name="Bensimon A."/>
            <person name="Giraud T."/>
            <person name="Brygoo Y."/>
        </authorList>
    </citation>
    <scope>NUCLEOTIDE SEQUENCE [LARGE SCALE GENOMIC DNA]</scope>
    <source>
        <strain evidence="2">FM 013</strain>
    </source>
</reference>
<gene>
    <name evidence="1" type="ORF">PCAMFM013_S003g000647</name>
</gene>